<comment type="caution">
    <text evidence="1">The sequence shown here is derived from an EMBL/GenBank/DDBJ whole genome shotgun (WGS) entry which is preliminary data.</text>
</comment>
<proteinExistence type="predicted"/>
<sequence>MYDNVVRQHCHMTQGRIFPGGRGESQVTTQVQVELLLIWSPRWKDTLTLPRLTVCSTAKPRNSSSELKDTF</sequence>
<organism evidence="1 2">
    <name type="scientific">Portunus trituberculatus</name>
    <name type="common">Swimming crab</name>
    <name type="synonym">Neptunus trituberculatus</name>
    <dbReference type="NCBI Taxonomy" id="210409"/>
    <lineage>
        <taxon>Eukaryota</taxon>
        <taxon>Metazoa</taxon>
        <taxon>Ecdysozoa</taxon>
        <taxon>Arthropoda</taxon>
        <taxon>Crustacea</taxon>
        <taxon>Multicrustacea</taxon>
        <taxon>Malacostraca</taxon>
        <taxon>Eumalacostraca</taxon>
        <taxon>Eucarida</taxon>
        <taxon>Decapoda</taxon>
        <taxon>Pleocyemata</taxon>
        <taxon>Brachyura</taxon>
        <taxon>Eubrachyura</taxon>
        <taxon>Portunoidea</taxon>
        <taxon>Portunidae</taxon>
        <taxon>Portuninae</taxon>
        <taxon>Portunus</taxon>
    </lineage>
</organism>
<accession>A0A5B7GQ41</accession>
<dbReference type="Proteomes" id="UP000324222">
    <property type="component" value="Unassembled WGS sequence"/>
</dbReference>
<dbReference type="AlphaFoldDB" id="A0A5B7GQ41"/>
<reference evidence="1 2" key="1">
    <citation type="submission" date="2019-05" db="EMBL/GenBank/DDBJ databases">
        <title>Another draft genome of Portunus trituberculatus and its Hox gene families provides insights of decapod evolution.</title>
        <authorList>
            <person name="Jeong J.-H."/>
            <person name="Song I."/>
            <person name="Kim S."/>
            <person name="Choi T."/>
            <person name="Kim D."/>
            <person name="Ryu S."/>
            <person name="Kim W."/>
        </authorList>
    </citation>
    <scope>NUCLEOTIDE SEQUENCE [LARGE SCALE GENOMIC DNA]</scope>
    <source>
        <tissue evidence="1">Muscle</tissue>
    </source>
</reference>
<gene>
    <name evidence="1" type="ORF">E2C01_053777</name>
</gene>
<dbReference type="EMBL" id="VSRR010016838">
    <property type="protein sequence ID" value="MPC59749.1"/>
    <property type="molecule type" value="Genomic_DNA"/>
</dbReference>
<name>A0A5B7GQ41_PORTR</name>
<keyword evidence="2" id="KW-1185">Reference proteome</keyword>
<protein>
    <submittedName>
        <fullName evidence="1">Uncharacterized protein</fullName>
    </submittedName>
</protein>
<evidence type="ECO:0000313" key="2">
    <source>
        <dbReference type="Proteomes" id="UP000324222"/>
    </source>
</evidence>
<evidence type="ECO:0000313" key="1">
    <source>
        <dbReference type="EMBL" id="MPC59749.1"/>
    </source>
</evidence>